<dbReference type="GO" id="GO:0016020">
    <property type="term" value="C:membrane"/>
    <property type="evidence" value="ECO:0007669"/>
    <property type="project" value="InterPro"/>
</dbReference>
<sequence length="174" mass="19413">MRRDNVVIQEWDLSCGAAALTTLLNQEFSDPITEQSVATALMQRPEYIANPELVSIREGFSLLDLKRLVDARGYHGVGLGRMTVADLERRAPVLVPINSRGYNHFVVFRGRVGDRVLLADPAWGNRTLTVQQFERAWIEYPRIGHVGFVVETGANGLIPTGGLNPELSDFFTFN</sequence>
<feature type="domain" description="Peptidase C39" evidence="1">
    <location>
        <begin position="9"/>
        <end position="144"/>
    </location>
</feature>
<gene>
    <name evidence="2" type="ORF">CKO25_18080</name>
</gene>
<dbReference type="AlphaFoldDB" id="A0A9X1BA22"/>
<dbReference type="GO" id="GO:0005524">
    <property type="term" value="F:ATP binding"/>
    <property type="evidence" value="ECO:0007669"/>
    <property type="project" value="InterPro"/>
</dbReference>
<protein>
    <submittedName>
        <fullName evidence="2">Peptidase C39</fullName>
    </submittedName>
</protein>
<evidence type="ECO:0000313" key="3">
    <source>
        <dbReference type="Proteomes" id="UP001138802"/>
    </source>
</evidence>
<name>A0A9X1BA22_9GAMM</name>
<evidence type="ECO:0000313" key="2">
    <source>
        <dbReference type="EMBL" id="MBK1646517.1"/>
    </source>
</evidence>
<dbReference type="PROSITE" id="PS50990">
    <property type="entry name" value="PEPTIDASE_C39"/>
    <property type="match status" value="1"/>
</dbReference>
<proteinExistence type="predicted"/>
<dbReference type="InterPro" id="IPR005074">
    <property type="entry name" value="Peptidase_C39"/>
</dbReference>
<organism evidence="2 3">
    <name type="scientific">Thiocapsa imhoffii</name>
    <dbReference type="NCBI Taxonomy" id="382777"/>
    <lineage>
        <taxon>Bacteria</taxon>
        <taxon>Pseudomonadati</taxon>
        <taxon>Pseudomonadota</taxon>
        <taxon>Gammaproteobacteria</taxon>
        <taxon>Chromatiales</taxon>
        <taxon>Chromatiaceae</taxon>
        <taxon>Thiocapsa</taxon>
    </lineage>
</organism>
<comment type="caution">
    <text evidence="2">The sequence shown here is derived from an EMBL/GenBank/DDBJ whole genome shotgun (WGS) entry which is preliminary data.</text>
</comment>
<dbReference type="Proteomes" id="UP001138802">
    <property type="component" value="Unassembled WGS sequence"/>
</dbReference>
<evidence type="ECO:0000259" key="1">
    <source>
        <dbReference type="PROSITE" id="PS50990"/>
    </source>
</evidence>
<keyword evidence="3" id="KW-1185">Reference proteome</keyword>
<dbReference type="Pfam" id="PF03412">
    <property type="entry name" value="Peptidase_C39"/>
    <property type="match status" value="1"/>
</dbReference>
<dbReference type="EMBL" id="NRSD01000027">
    <property type="protein sequence ID" value="MBK1646517.1"/>
    <property type="molecule type" value="Genomic_DNA"/>
</dbReference>
<dbReference type="GO" id="GO:0006508">
    <property type="term" value="P:proteolysis"/>
    <property type="evidence" value="ECO:0007669"/>
    <property type="project" value="InterPro"/>
</dbReference>
<dbReference type="CDD" id="cd02423">
    <property type="entry name" value="Peptidase_C39G"/>
    <property type="match status" value="1"/>
</dbReference>
<accession>A0A9X1BA22</accession>
<reference evidence="2 3" key="1">
    <citation type="journal article" date="2020" name="Microorganisms">
        <title>Osmotic Adaptation and Compatible Solute Biosynthesis of Phototrophic Bacteria as Revealed from Genome Analyses.</title>
        <authorList>
            <person name="Imhoff J.F."/>
            <person name="Rahn T."/>
            <person name="Kunzel S."/>
            <person name="Keller A."/>
            <person name="Neulinger S.C."/>
        </authorList>
    </citation>
    <scope>NUCLEOTIDE SEQUENCE [LARGE SCALE GENOMIC DNA]</scope>
    <source>
        <strain evidence="2 3">DSM 21303</strain>
    </source>
</reference>
<dbReference type="Gene3D" id="3.90.70.10">
    <property type="entry name" value="Cysteine proteinases"/>
    <property type="match status" value="1"/>
</dbReference>
<dbReference type="GO" id="GO:0008233">
    <property type="term" value="F:peptidase activity"/>
    <property type="evidence" value="ECO:0007669"/>
    <property type="project" value="InterPro"/>
</dbReference>